<dbReference type="Proteomes" id="UP000265703">
    <property type="component" value="Unassembled WGS sequence"/>
</dbReference>
<sequence length="107" mass="12176">MSITSSSYTVTPSVSASLIIMSTLNFIPNEKQDIFFDIGRTSKILMKDFDDEFSSGNSESEKKLYFYKLGLKIFGSENSELKKKRKFGSENLELEKKHSALEIETET</sequence>
<dbReference type="EMBL" id="QKYT01000282">
    <property type="protein sequence ID" value="RIA88027.1"/>
    <property type="molecule type" value="Genomic_DNA"/>
</dbReference>
<proteinExistence type="predicted"/>
<organism evidence="1 2">
    <name type="scientific">Glomus cerebriforme</name>
    <dbReference type="NCBI Taxonomy" id="658196"/>
    <lineage>
        <taxon>Eukaryota</taxon>
        <taxon>Fungi</taxon>
        <taxon>Fungi incertae sedis</taxon>
        <taxon>Mucoromycota</taxon>
        <taxon>Glomeromycotina</taxon>
        <taxon>Glomeromycetes</taxon>
        <taxon>Glomerales</taxon>
        <taxon>Glomeraceae</taxon>
        <taxon>Glomus</taxon>
    </lineage>
</organism>
<protein>
    <submittedName>
        <fullName evidence="1">Uncharacterized protein</fullName>
    </submittedName>
</protein>
<comment type="caution">
    <text evidence="1">The sequence shown here is derived from an EMBL/GenBank/DDBJ whole genome shotgun (WGS) entry which is preliminary data.</text>
</comment>
<name>A0A397SW12_9GLOM</name>
<evidence type="ECO:0000313" key="2">
    <source>
        <dbReference type="Proteomes" id="UP000265703"/>
    </source>
</evidence>
<evidence type="ECO:0000313" key="1">
    <source>
        <dbReference type="EMBL" id="RIA88027.1"/>
    </source>
</evidence>
<dbReference type="AlphaFoldDB" id="A0A397SW12"/>
<gene>
    <name evidence="1" type="ORF">C1645_826970</name>
</gene>
<accession>A0A397SW12</accession>
<keyword evidence="2" id="KW-1185">Reference proteome</keyword>
<reference evidence="1 2" key="1">
    <citation type="submission" date="2018-06" db="EMBL/GenBank/DDBJ databases">
        <title>Comparative genomics reveals the genomic features of Rhizophagus irregularis, R. cerebriforme, R. diaphanum and Gigaspora rosea, and their symbiotic lifestyle signature.</title>
        <authorList>
            <person name="Morin E."/>
            <person name="San Clemente H."/>
            <person name="Chen E.C.H."/>
            <person name="De La Providencia I."/>
            <person name="Hainaut M."/>
            <person name="Kuo A."/>
            <person name="Kohler A."/>
            <person name="Murat C."/>
            <person name="Tang N."/>
            <person name="Roy S."/>
            <person name="Loubradou J."/>
            <person name="Henrissat B."/>
            <person name="Grigoriev I.V."/>
            <person name="Corradi N."/>
            <person name="Roux C."/>
            <person name="Martin F.M."/>
        </authorList>
    </citation>
    <scope>NUCLEOTIDE SEQUENCE [LARGE SCALE GENOMIC DNA]</scope>
    <source>
        <strain evidence="1 2">DAOM 227022</strain>
    </source>
</reference>